<accession>A0A0A9CKT2</accession>
<name>A0A0A9CKT2_ARUDO</name>
<feature type="region of interest" description="Disordered" evidence="1">
    <location>
        <begin position="33"/>
        <end position="58"/>
    </location>
</feature>
<protein>
    <submittedName>
        <fullName evidence="2">Uncharacterized protein</fullName>
    </submittedName>
</protein>
<reference evidence="2" key="2">
    <citation type="journal article" date="2015" name="Data Brief">
        <title>Shoot transcriptome of the giant reed, Arundo donax.</title>
        <authorList>
            <person name="Barrero R.A."/>
            <person name="Guerrero F.D."/>
            <person name="Moolhuijzen P."/>
            <person name="Goolsby J.A."/>
            <person name="Tidwell J."/>
            <person name="Bellgard S.E."/>
            <person name="Bellgard M.I."/>
        </authorList>
    </citation>
    <scope>NUCLEOTIDE SEQUENCE</scope>
    <source>
        <tissue evidence="2">Shoot tissue taken approximately 20 cm above the soil surface</tissue>
    </source>
</reference>
<sequence>MQAAAINGFQYHQITIVYIILCASSSRLCSEDAPPPPLQTLVNRDTKSRSPKCNNNIY</sequence>
<dbReference type="EMBL" id="GBRH01223885">
    <property type="protein sequence ID" value="JAD74010.1"/>
    <property type="molecule type" value="Transcribed_RNA"/>
</dbReference>
<organism evidence="2">
    <name type="scientific">Arundo donax</name>
    <name type="common">Giant reed</name>
    <name type="synonym">Donax arundinaceus</name>
    <dbReference type="NCBI Taxonomy" id="35708"/>
    <lineage>
        <taxon>Eukaryota</taxon>
        <taxon>Viridiplantae</taxon>
        <taxon>Streptophyta</taxon>
        <taxon>Embryophyta</taxon>
        <taxon>Tracheophyta</taxon>
        <taxon>Spermatophyta</taxon>
        <taxon>Magnoliopsida</taxon>
        <taxon>Liliopsida</taxon>
        <taxon>Poales</taxon>
        <taxon>Poaceae</taxon>
        <taxon>PACMAD clade</taxon>
        <taxon>Arundinoideae</taxon>
        <taxon>Arundineae</taxon>
        <taxon>Arundo</taxon>
    </lineage>
</organism>
<proteinExistence type="predicted"/>
<evidence type="ECO:0000256" key="1">
    <source>
        <dbReference type="SAM" id="MobiDB-lite"/>
    </source>
</evidence>
<evidence type="ECO:0000313" key="2">
    <source>
        <dbReference type="EMBL" id="JAD74010.1"/>
    </source>
</evidence>
<dbReference type="AlphaFoldDB" id="A0A0A9CKT2"/>
<reference evidence="2" key="1">
    <citation type="submission" date="2014-09" db="EMBL/GenBank/DDBJ databases">
        <authorList>
            <person name="Magalhaes I.L.F."/>
            <person name="Oliveira U."/>
            <person name="Santos F.R."/>
            <person name="Vidigal T.H.D.A."/>
            <person name="Brescovit A.D."/>
            <person name="Santos A.J."/>
        </authorList>
    </citation>
    <scope>NUCLEOTIDE SEQUENCE</scope>
    <source>
        <tissue evidence="2">Shoot tissue taken approximately 20 cm above the soil surface</tissue>
    </source>
</reference>